<keyword evidence="16" id="KW-1185">Reference proteome</keyword>
<dbReference type="GO" id="GO:0008270">
    <property type="term" value="F:zinc ion binding"/>
    <property type="evidence" value="ECO:0007669"/>
    <property type="project" value="UniProtKB-KW"/>
</dbReference>
<dbReference type="AlphaFoldDB" id="A0A9D3UFI0"/>
<evidence type="ECO:0000256" key="2">
    <source>
        <dbReference type="ARBA" id="ARBA00004167"/>
    </source>
</evidence>
<dbReference type="OrthoDB" id="8062037at2759"/>
<evidence type="ECO:0000256" key="14">
    <source>
        <dbReference type="SAM" id="Phobius"/>
    </source>
</evidence>
<dbReference type="GO" id="GO:0016020">
    <property type="term" value="C:membrane"/>
    <property type="evidence" value="ECO:0007669"/>
    <property type="project" value="UniProtKB-SubCell"/>
</dbReference>
<keyword evidence="5" id="KW-0808">Transferase</keyword>
<evidence type="ECO:0000256" key="13">
    <source>
        <dbReference type="ARBA" id="ARBA00024209"/>
    </source>
</evidence>
<comment type="similarity">
    <text evidence="13">Belongs to the RING-type zinc finger family. ATL subfamily.</text>
</comment>
<dbReference type="Gene3D" id="3.30.40.10">
    <property type="entry name" value="Zinc/RING finger domain, C3HC4 (zinc finger)"/>
    <property type="match status" value="1"/>
</dbReference>
<evidence type="ECO:0000256" key="7">
    <source>
        <dbReference type="ARBA" id="ARBA00022723"/>
    </source>
</evidence>
<evidence type="ECO:0000256" key="5">
    <source>
        <dbReference type="ARBA" id="ARBA00022679"/>
    </source>
</evidence>
<comment type="pathway">
    <text evidence="3">Protein modification; protein ubiquitination.</text>
</comment>
<dbReference type="SUPFAM" id="SSF57850">
    <property type="entry name" value="RING/U-box"/>
    <property type="match status" value="1"/>
</dbReference>
<dbReference type="InterPro" id="IPR013083">
    <property type="entry name" value="Znf_RING/FYVE/PHD"/>
</dbReference>
<keyword evidence="9" id="KW-0833">Ubl conjugation pathway</keyword>
<dbReference type="PANTHER" id="PTHR46913">
    <property type="entry name" value="RING-H2 FINGER PROTEIN ATL16"/>
    <property type="match status" value="1"/>
</dbReference>
<dbReference type="GO" id="GO:0061630">
    <property type="term" value="F:ubiquitin protein ligase activity"/>
    <property type="evidence" value="ECO:0007669"/>
    <property type="project" value="UniProtKB-EC"/>
</dbReference>
<organism evidence="15 16">
    <name type="scientific">Gossypium stocksii</name>
    <dbReference type="NCBI Taxonomy" id="47602"/>
    <lineage>
        <taxon>Eukaryota</taxon>
        <taxon>Viridiplantae</taxon>
        <taxon>Streptophyta</taxon>
        <taxon>Embryophyta</taxon>
        <taxon>Tracheophyta</taxon>
        <taxon>Spermatophyta</taxon>
        <taxon>Magnoliopsida</taxon>
        <taxon>eudicotyledons</taxon>
        <taxon>Gunneridae</taxon>
        <taxon>Pentapetalae</taxon>
        <taxon>rosids</taxon>
        <taxon>malvids</taxon>
        <taxon>Malvales</taxon>
        <taxon>Malvaceae</taxon>
        <taxon>Malvoideae</taxon>
        <taxon>Gossypium</taxon>
    </lineage>
</organism>
<comment type="caution">
    <text evidence="15">The sequence shown here is derived from an EMBL/GenBank/DDBJ whole genome shotgun (WGS) entry which is preliminary data.</text>
</comment>
<dbReference type="EC" id="2.3.2.27" evidence="4"/>
<sequence length="137" mass="15408">MVNHDPANGAQDSGSFLTPLLISLAGIVATCPALILYHFLLFKYCLRWGDQPDDATNPFIPTALQHKILETIPILSFSRDKDEELGIHQTECVVSLGELKEGETIHLLPNGRHLFHVPCIDNWLLAHFTYHICRTHV</sequence>
<evidence type="ECO:0000313" key="16">
    <source>
        <dbReference type="Proteomes" id="UP000828251"/>
    </source>
</evidence>
<feature type="transmembrane region" description="Helical" evidence="14">
    <location>
        <begin position="20"/>
        <end position="42"/>
    </location>
</feature>
<evidence type="ECO:0000256" key="11">
    <source>
        <dbReference type="ARBA" id="ARBA00022989"/>
    </source>
</evidence>
<keyword evidence="7" id="KW-0479">Metal-binding</keyword>
<comment type="catalytic activity">
    <reaction evidence="1">
        <text>S-ubiquitinyl-[E2 ubiquitin-conjugating enzyme]-L-cysteine + [acceptor protein]-L-lysine = [E2 ubiquitin-conjugating enzyme]-L-cysteine + N(6)-ubiquitinyl-[acceptor protein]-L-lysine.</text>
        <dbReference type="EC" id="2.3.2.27"/>
    </reaction>
</comment>
<keyword evidence="6 14" id="KW-0812">Transmembrane</keyword>
<proteinExistence type="inferred from homology"/>
<reference evidence="15 16" key="1">
    <citation type="journal article" date="2021" name="Plant Biotechnol. J.">
        <title>Multi-omics assisted identification of the key and species-specific regulatory components of drought-tolerant mechanisms in Gossypium stocksii.</title>
        <authorList>
            <person name="Yu D."/>
            <person name="Ke L."/>
            <person name="Zhang D."/>
            <person name="Wu Y."/>
            <person name="Sun Y."/>
            <person name="Mei J."/>
            <person name="Sun J."/>
            <person name="Sun Y."/>
        </authorList>
    </citation>
    <scope>NUCLEOTIDE SEQUENCE [LARGE SCALE GENOMIC DNA]</scope>
    <source>
        <strain evidence="16">cv. E1</strain>
        <tissue evidence="15">Leaf</tissue>
    </source>
</reference>
<evidence type="ECO:0000313" key="15">
    <source>
        <dbReference type="EMBL" id="KAH1039630.1"/>
    </source>
</evidence>
<gene>
    <name evidence="15" type="ORF">J1N35_041373</name>
</gene>
<name>A0A9D3UFI0_9ROSI</name>
<evidence type="ECO:0000256" key="6">
    <source>
        <dbReference type="ARBA" id="ARBA00022692"/>
    </source>
</evidence>
<evidence type="ECO:0000256" key="4">
    <source>
        <dbReference type="ARBA" id="ARBA00012483"/>
    </source>
</evidence>
<keyword evidence="11 14" id="KW-1133">Transmembrane helix</keyword>
<evidence type="ECO:0000256" key="12">
    <source>
        <dbReference type="ARBA" id="ARBA00023136"/>
    </source>
</evidence>
<dbReference type="GO" id="GO:0016567">
    <property type="term" value="P:protein ubiquitination"/>
    <property type="evidence" value="ECO:0007669"/>
    <property type="project" value="InterPro"/>
</dbReference>
<accession>A0A9D3UFI0</accession>
<evidence type="ECO:0000256" key="10">
    <source>
        <dbReference type="ARBA" id="ARBA00022833"/>
    </source>
</evidence>
<comment type="subcellular location">
    <subcellularLocation>
        <location evidence="2">Membrane</location>
        <topology evidence="2">Single-pass membrane protein</topology>
    </subcellularLocation>
</comment>
<keyword evidence="8" id="KW-0863">Zinc-finger</keyword>
<dbReference type="Proteomes" id="UP000828251">
    <property type="component" value="Unassembled WGS sequence"/>
</dbReference>
<evidence type="ECO:0000256" key="8">
    <source>
        <dbReference type="ARBA" id="ARBA00022771"/>
    </source>
</evidence>
<dbReference type="EMBL" id="JAIQCV010000012">
    <property type="protein sequence ID" value="KAH1039630.1"/>
    <property type="molecule type" value="Genomic_DNA"/>
</dbReference>
<keyword evidence="12 14" id="KW-0472">Membrane</keyword>
<protein>
    <recommendedName>
        <fullName evidence="4">RING-type E3 ubiquitin transferase</fullName>
        <ecNumber evidence="4">2.3.2.27</ecNumber>
    </recommendedName>
</protein>
<dbReference type="InterPro" id="IPR044600">
    <property type="entry name" value="ATL1/ATL16-like"/>
</dbReference>
<evidence type="ECO:0000256" key="3">
    <source>
        <dbReference type="ARBA" id="ARBA00004906"/>
    </source>
</evidence>
<dbReference type="PANTHER" id="PTHR46913:SF1">
    <property type="entry name" value="RING-H2 FINGER PROTEIN ATL16"/>
    <property type="match status" value="1"/>
</dbReference>
<evidence type="ECO:0000256" key="1">
    <source>
        <dbReference type="ARBA" id="ARBA00000900"/>
    </source>
</evidence>
<evidence type="ECO:0000256" key="9">
    <source>
        <dbReference type="ARBA" id="ARBA00022786"/>
    </source>
</evidence>
<keyword evidence="10" id="KW-0862">Zinc</keyword>